<comment type="caution">
    <text evidence="1">The sequence shown here is derived from an EMBL/GenBank/DDBJ whole genome shotgun (WGS) entry which is preliminary data.</text>
</comment>
<reference evidence="1 2" key="1">
    <citation type="submission" date="2024-08" db="EMBL/GenBank/DDBJ databases">
        <title>Genome mining of Saccharopolyspora cebuensis PGLac3 from Nigerian medicinal plant.</title>
        <authorList>
            <person name="Ezeobiora C.E."/>
            <person name="Igbokwe N.H."/>
            <person name="Amin D.H."/>
            <person name="Mendie U.E."/>
        </authorList>
    </citation>
    <scope>NUCLEOTIDE SEQUENCE [LARGE SCALE GENOMIC DNA]</scope>
    <source>
        <strain evidence="1 2">PGLac3</strain>
    </source>
</reference>
<name>A0ABV4CNF1_9PSEU</name>
<protein>
    <submittedName>
        <fullName evidence="1">Uncharacterized protein</fullName>
    </submittedName>
</protein>
<evidence type="ECO:0000313" key="2">
    <source>
        <dbReference type="Proteomes" id="UP001564626"/>
    </source>
</evidence>
<dbReference type="Proteomes" id="UP001564626">
    <property type="component" value="Unassembled WGS sequence"/>
</dbReference>
<evidence type="ECO:0000313" key="1">
    <source>
        <dbReference type="EMBL" id="MEY8042628.1"/>
    </source>
</evidence>
<dbReference type="RefSeq" id="WP_369775480.1">
    <property type="nucleotide sequence ID" value="NZ_JBGEHV010000061.1"/>
</dbReference>
<sequence length="89" mass="9771">MNTTPLPSDERDDFTRDVDFGPSYTYEQVFDPGHPHHVRLPSGPLPSACYDARCGCESCRTEGRYACSPSCRFWRFARPAGNGGGPGVS</sequence>
<proteinExistence type="predicted"/>
<dbReference type="EMBL" id="JBGEHV010000061">
    <property type="protein sequence ID" value="MEY8042628.1"/>
    <property type="molecule type" value="Genomic_DNA"/>
</dbReference>
<organism evidence="1 2">
    <name type="scientific">Saccharopolyspora cebuensis</name>
    <dbReference type="NCBI Taxonomy" id="418759"/>
    <lineage>
        <taxon>Bacteria</taxon>
        <taxon>Bacillati</taxon>
        <taxon>Actinomycetota</taxon>
        <taxon>Actinomycetes</taxon>
        <taxon>Pseudonocardiales</taxon>
        <taxon>Pseudonocardiaceae</taxon>
        <taxon>Saccharopolyspora</taxon>
    </lineage>
</organism>
<keyword evidence="2" id="KW-1185">Reference proteome</keyword>
<accession>A0ABV4CNF1</accession>
<gene>
    <name evidence="1" type="ORF">AB8O55_24750</name>
</gene>